<comment type="caution">
    <text evidence="9">The sequence shown here is derived from an EMBL/GenBank/DDBJ whole genome shotgun (WGS) entry which is preliminary data.</text>
</comment>
<dbReference type="CDD" id="cd04852">
    <property type="entry name" value="Peptidases_S8_3"/>
    <property type="match status" value="1"/>
</dbReference>
<dbReference type="InterPro" id="IPR034197">
    <property type="entry name" value="Peptidases_S8_3"/>
</dbReference>
<dbReference type="Proteomes" id="UP000298416">
    <property type="component" value="Unassembled WGS sequence"/>
</dbReference>
<evidence type="ECO:0000313" key="9">
    <source>
        <dbReference type="EMBL" id="KAG6416410.1"/>
    </source>
</evidence>
<dbReference type="PANTHER" id="PTHR10795">
    <property type="entry name" value="PROPROTEIN CONVERTASE SUBTILISIN/KEXIN"/>
    <property type="match status" value="1"/>
</dbReference>
<feature type="active site" description="Charge relay system" evidence="6 7">
    <location>
        <position position="153"/>
    </location>
</feature>
<evidence type="ECO:0000256" key="1">
    <source>
        <dbReference type="ARBA" id="ARBA00011073"/>
    </source>
</evidence>
<keyword evidence="3" id="KW-0732">Signal</keyword>
<proteinExistence type="inferred from homology"/>
<feature type="domain" description="Peptidase S8/S53" evidence="8">
    <location>
        <begin position="81"/>
        <end position="436"/>
    </location>
</feature>
<evidence type="ECO:0000256" key="6">
    <source>
        <dbReference type="PIRSR" id="PIRSR615500-1"/>
    </source>
</evidence>
<organism evidence="9">
    <name type="scientific">Salvia splendens</name>
    <name type="common">Scarlet sage</name>
    <dbReference type="NCBI Taxonomy" id="180675"/>
    <lineage>
        <taxon>Eukaryota</taxon>
        <taxon>Viridiplantae</taxon>
        <taxon>Streptophyta</taxon>
        <taxon>Embryophyta</taxon>
        <taxon>Tracheophyta</taxon>
        <taxon>Spermatophyta</taxon>
        <taxon>Magnoliopsida</taxon>
        <taxon>eudicotyledons</taxon>
        <taxon>Gunneridae</taxon>
        <taxon>Pentapetalae</taxon>
        <taxon>asterids</taxon>
        <taxon>lamiids</taxon>
        <taxon>Lamiales</taxon>
        <taxon>Lamiaceae</taxon>
        <taxon>Nepetoideae</taxon>
        <taxon>Mentheae</taxon>
        <taxon>Salviinae</taxon>
        <taxon>Salvia</taxon>
        <taxon>Salvia subgen. Calosphace</taxon>
        <taxon>core Calosphace</taxon>
    </lineage>
</organism>
<accession>A0A8X8XM56</accession>
<sequence>MATLALCMAVVTVALFSLVYIWAIDQREAISLLQRSTRACYMPLWAGVVSVLPNMKKQLHTTRSWDFMGFPLNAQRAQSESDIIIGMLDSGIWPESHSFDDQGFGPPPTKWKGSCQSSSNFTCNNKVIGAKYYHSEGSMAPPNTPSPRDYGGHGTHTTSIAASCSVPWANLYVLAAGTARGGVPSARIAVYKICWHGGCSDVDILAAFDDAIADGVDIISISGVSVNTFTLEKDYPIVYGGNVANTSGGYNITESRYCLPNSLDPELANAGAIMREDQLREVALSYPLPASYLGLFDGGEVCDYINTTRSSTATIFRSDQVNDTLALYVVSFSSRGPNPFTKDILKPDLTAPGVDILAAWSEASTALGYPEDTRVVAYNIVSGTSMSCPHASGAVAYVKLFNPTWSPAAIKSALMTTAFPMSVERNGEAEFAYGSGHINPLKAKSPGLVYDMGEADYVMFLCGQSYSNKKPAACHWRQLNLHCSKQWHSLRPQLSVFLGVQ</sequence>
<dbReference type="GO" id="GO:0004252">
    <property type="term" value="F:serine-type endopeptidase activity"/>
    <property type="evidence" value="ECO:0007669"/>
    <property type="project" value="UniProtKB-UniRule"/>
</dbReference>
<keyword evidence="2 7" id="KW-0645">Protease</keyword>
<keyword evidence="4 7" id="KW-0378">Hydrolase</keyword>
<dbReference type="Pfam" id="PF00082">
    <property type="entry name" value="Peptidase_S8"/>
    <property type="match status" value="1"/>
</dbReference>
<name>A0A8X8XM56_SALSN</name>
<dbReference type="PRINTS" id="PR00723">
    <property type="entry name" value="SUBTILISIN"/>
</dbReference>
<keyword evidence="5 7" id="KW-0720">Serine protease</keyword>
<dbReference type="SUPFAM" id="SSF52743">
    <property type="entry name" value="Subtilisin-like"/>
    <property type="match status" value="1"/>
</dbReference>
<dbReference type="Gene3D" id="3.50.30.30">
    <property type="match status" value="2"/>
</dbReference>
<dbReference type="PROSITE" id="PS51892">
    <property type="entry name" value="SUBTILASE"/>
    <property type="match status" value="1"/>
</dbReference>
<dbReference type="GO" id="GO:0006508">
    <property type="term" value="P:proteolysis"/>
    <property type="evidence" value="ECO:0007669"/>
    <property type="project" value="UniProtKB-KW"/>
</dbReference>
<reference evidence="9" key="2">
    <citation type="submission" date="2020-08" db="EMBL/GenBank/DDBJ databases">
        <title>Plant Genome Project.</title>
        <authorList>
            <person name="Zhang R.-G."/>
        </authorList>
    </citation>
    <scope>NUCLEOTIDE SEQUENCE</scope>
    <source>
        <strain evidence="9">Huo1</strain>
        <tissue evidence="9">Leaf</tissue>
    </source>
</reference>
<comment type="similarity">
    <text evidence="1 7">Belongs to the peptidase S8 family.</text>
</comment>
<feature type="active site" description="Charge relay system" evidence="6 7">
    <location>
        <position position="89"/>
    </location>
</feature>
<evidence type="ECO:0000256" key="4">
    <source>
        <dbReference type="ARBA" id="ARBA00022801"/>
    </source>
</evidence>
<dbReference type="PROSITE" id="PS00138">
    <property type="entry name" value="SUBTILASE_SER"/>
    <property type="match status" value="1"/>
</dbReference>
<dbReference type="InterPro" id="IPR000209">
    <property type="entry name" value="Peptidase_S8/S53_dom"/>
</dbReference>
<dbReference type="Gene3D" id="3.40.50.200">
    <property type="entry name" value="Peptidase S8/S53 domain"/>
    <property type="match status" value="2"/>
</dbReference>
<keyword evidence="10" id="KW-1185">Reference proteome</keyword>
<evidence type="ECO:0000256" key="2">
    <source>
        <dbReference type="ARBA" id="ARBA00022670"/>
    </source>
</evidence>
<dbReference type="InterPro" id="IPR015500">
    <property type="entry name" value="Peptidase_S8_subtilisin-rel"/>
</dbReference>
<protein>
    <recommendedName>
        <fullName evidence="8">Peptidase S8/S53 domain-containing protein</fullName>
    </recommendedName>
</protein>
<evidence type="ECO:0000313" key="10">
    <source>
        <dbReference type="Proteomes" id="UP000298416"/>
    </source>
</evidence>
<gene>
    <name evidence="9" type="ORF">SASPL_123840</name>
</gene>
<dbReference type="InterPro" id="IPR045051">
    <property type="entry name" value="SBT"/>
</dbReference>
<dbReference type="AlphaFoldDB" id="A0A8X8XM56"/>
<feature type="active site" description="Charge relay system" evidence="6 7">
    <location>
        <position position="385"/>
    </location>
</feature>
<reference evidence="9" key="1">
    <citation type="submission" date="2018-01" db="EMBL/GenBank/DDBJ databases">
        <authorList>
            <person name="Mao J.F."/>
        </authorList>
    </citation>
    <scope>NUCLEOTIDE SEQUENCE</scope>
    <source>
        <strain evidence="9">Huo1</strain>
        <tissue evidence="9">Leaf</tissue>
    </source>
</reference>
<dbReference type="InterPro" id="IPR023828">
    <property type="entry name" value="Peptidase_S8_Ser-AS"/>
</dbReference>
<evidence type="ECO:0000256" key="7">
    <source>
        <dbReference type="PROSITE-ProRule" id="PRU01240"/>
    </source>
</evidence>
<evidence type="ECO:0000259" key="8">
    <source>
        <dbReference type="Pfam" id="PF00082"/>
    </source>
</evidence>
<evidence type="ECO:0000256" key="5">
    <source>
        <dbReference type="ARBA" id="ARBA00022825"/>
    </source>
</evidence>
<evidence type="ECO:0000256" key="3">
    <source>
        <dbReference type="ARBA" id="ARBA00022729"/>
    </source>
</evidence>
<dbReference type="InterPro" id="IPR036852">
    <property type="entry name" value="Peptidase_S8/S53_dom_sf"/>
</dbReference>
<dbReference type="EMBL" id="PNBA02000008">
    <property type="protein sequence ID" value="KAG6416410.1"/>
    <property type="molecule type" value="Genomic_DNA"/>
</dbReference>